<evidence type="ECO:0000313" key="2">
    <source>
        <dbReference type="Proteomes" id="UP001602013"/>
    </source>
</evidence>
<gene>
    <name evidence="1" type="ORF">ACFYXI_07565</name>
</gene>
<dbReference type="EMBL" id="JBIASD010000004">
    <property type="protein sequence ID" value="MFF3665437.1"/>
    <property type="molecule type" value="Genomic_DNA"/>
</dbReference>
<organism evidence="1 2">
    <name type="scientific">Microtetraspora malaysiensis</name>
    <dbReference type="NCBI Taxonomy" id="161358"/>
    <lineage>
        <taxon>Bacteria</taxon>
        <taxon>Bacillati</taxon>
        <taxon>Actinomycetota</taxon>
        <taxon>Actinomycetes</taxon>
        <taxon>Streptosporangiales</taxon>
        <taxon>Streptosporangiaceae</taxon>
        <taxon>Microtetraspora</taxon>
    </lineage>
</organism>
<reference evidence="1 2" key="1">
    <citation type="submission" date="2024-10" db="EMBL/GenBank/DDBJ databases">
        <title>The Natural Products Discovery Center: Release of the First 8490 Sequenced Strains for Exploring Actinobacteria Biosynthetic Diversity.</title>
        <authorList>
            <person name="Kalkreuter E."/>
            <person name="Kautsar S.A."/>
            <person name="Yang D."/>
            <person name="Bader C.D."/>
            <person name="Teijaro C.N."/>
            <person name="Fluegel L."/>
            <person name="Davis C.M."/>
            <person name="Simpson J.R."/>
            <person name="Lauterbach L."/>
            <person name="Steele A.D."/>
            <person name="Gui C."/>
            <person name="Meng S."/>
            <person name="Li G."/>
            <person name="Viehrig K."/>
            <person name="Ye F."/>
            <person name="Su P."/>
            <person name="Kiefer A.F."/>
            <person name="Nichols A."/>
            <person name="Cepeda A.J."/>
            <person name="Yan W."/>
            <person name="Fan B."/>
            <person name="Jiang Y."/>
            <person name="Adhikari A."/>
            <person name="Zheng C.-J."/>
            <person name="Schuster L."/>
            <person name="Cowan T.M."/>
            <person name="Smanski M.J."/>
            <person name="Chevrette M.G."/>
            <person name="De Carvalho L.P.S."/>
            <person name="Shen B."/>
        </authorList>
    </citation>
    <scope>NUCLEOTIDE SEQUENCE [LARGE SCALE GENOMIC DNA]</scope>
    <source>
        <strain evidence="1 2">NPDC002173</strain>
    </source>
</reference>
<evidence type="ECO:0000313" key="1">
    <source>
        <dbReference type="EMBL" id="MFF3665437.1"/>
    </source>
</evidence>
<dbReference type="Proteomes" id="UP001602013">
    <property type="component" value="Unassembled WGS sequence"/>
</dbReference>
<dbReference type="RefSeq" id="WP_387409433.1">
    <property type="nucleotide sequence ID" value="NZ_JBIASD010000004.1"/>
</dbReference>
<keyword evidence="2" id="KW-1185">Reference proteome</keyword>
<proteinExistence type="predicted"/>
<protein>
    <submittedName>
        <fullName evidence="1">Uncharacterized protein</fullName>
    </submittedName>
</protein>
<comment type="caution">
    <text evidence="1">The sequence shown here is derived from an EMBL/GenBank/DDBJ whole genome shotgun (WGS) entry which is preliminary data.</text>
</comment>
<accession>A0ABW6SKF3</accession>
<name>A0ABW6SKF3_9ACTN</name>
<sequence length="104" mass="11347">MSASANFTRTLRDNFGQDAVELDREEREFLGNALASDYSPALLRALGWAFRQGEAGAAKTDTEVFAEALAEAFPEQLAGGNRKVMFNVLDWAFQAGEAATDNVR</sequence>